<name>A0ABD2QFC7_9PLAT</name>
<sequence>MSSPLPKRKGIRRASANYYITAEDHVDNEVKHEKLLTDTSKLSSSWASLRVTGPERQCSEEIYSSASSANSSPAVHRPSSFSGPLAISVTCSSSSASQVVNVSNPLSPNQHAVTSCHPSPCASPVSSRVQCYSPGIGVKTLGGKRSSGYPNGSASPLLVSAAQKRKRVMPTWNSVCGSSAEHSRESSPDRPSSFSKIQKPNHFDNADISSFRWPPNSPCSSNHGLAMNAPSSPSTMSLPSPRLSVSSTSNHNPYSPASYLLTSSNSGNQAGHISEPENSGQSAKVKSNSANSSDSVSNLTVKPSLDEESNLDTVAVPSEEPFVA</sequence>
<feature type="compositionally biased region" description="Polar residues" evidence="1">
    <location>
        <begin position="245"/>
        <end position="281"/>
    </location>
</feature>
<keyword evidence="3" id="KW-1185">Reference proteome</keyword>
<dbReference type="AlphaFoldDB" id="A0ABD2QFC7"/>
<proteinExistence type="predicted"/>
<protein>
    <submittedName>
        <fullName evidence="2">Uncharacterized protein</fullName>
    </submittedName>
</protein>
<evidence type="ECO:0000313" key="3">
    <source>
        <dbReference type="Proteomes" id="UP001626550"/>
    </source>
</evidence>
<dbReference type="Proteomes" id="UP001626550">
    <property type="component" value="Unassembled WGS sequence"/>
</dbReference>
<comment type="caution">
    <text evidence="2">The sequence shown here is derived from an EMBL/GenBank/DDBJ whole genome shotgun (WGS) entry which is preliminary data.</text>
</comment>
<feature type="compositionally biased region" description="Low complexity" evidence="1">
    <location>
        <begin position="230"/>
        <end position="244"/>
    </location>
</feature>
<feature type="compositionally biased region" description="Low complexity" evidence="1">
    <location>
        <begin position="282"/>
        <end position="297"/>
    </location>
</feature>
<feature type="region of interest" description="Disordered" evidence="1">
    <location>
        <begin position="170"/>
        <end position="324"/>
    </location>
</feature>
<evidence type="ECO:0000256" key="1">
    <source>
        <dbReference type="SAM" id="MobiDB-lite"/>
    </source>
</evidence>
<organism evidence="2 3">
    <name type="scientific">Cichlidogyrus casuarinus</name>
    <dbReference type="NCBI Taxonomy" id="1844966"/>
    <lineage>
        <taxon>Eukaryota</taxon>
        <taxon>Metazoa</taxon>
        <taxon>Spiralia</taxon>
        <taxon>Lophotrochozoa</taxon>
        <taxon>Platyhelminthes</taxon>
        <taxon>Monogenea</taxon>
        <taxon>Monopisthocotylea</taxon>
        <taxon>Dactylogyridea</taxon>
        <taxon>Ancyrocephalidae</taxon>
        <taxon>Cichlidogyrus</taxon>
    </lineage>
</organism>
<accession>A0ABD2QFC7</accession>
<reference evidence="2 3" key="1">
    <citation type="submission" date="2024-11" db="EMBL/GenBank/DDBJ databases">
        <title>Adaptive evolution of stress response genes in parasites aligns with host niche diversity.</title>
        <authorList>
            <person name="Hahn C."/>
            <person name="Resl P."/>
        </authorList>
    </citation>
    <scope>NUCLEOTIDE SEQUENCE [LARGE SCALE GENOMIC DNA]</scope>
    <source>
        <strain evidence="2">EGGRZ-B1_66</strain>
        <tissue evidence="2">Body</tissue>
    </source>
</reference>
<gene>
    <name evidence="2" type="ORF">Ciccas_003156</name>
</gene>
<dbReference type="EMBL" id="JBJKFK010000277">
    <property type="protein sequence ID" value="KAL3318185.1"/>
    <property type="molecule type" value="Genomic_DNA"/>
</dbReference>
<evidence type="ECO:0000313" key="2">
    <source>
        <dbReference type="EMBL" id="KAL3318185.1"/>
    </source>
</evidence>
<feature type="compositionally biased region" description="Polar residues" evidence="1">
    <location>
        <begin position="189"/>
        <end position="198"/>
    </location>
</feature>